<keyword evidence="6 9" id="KW-1133">Transmembrane helix</keyword>
<protein>
    <submittedName>
        <fullName evidence="11">MotA/TolQ/ExbB proton channel family protein</fullName>
    </submittedName>
</protein>
<dbReference type="GO" id="GO:0005886">
    <property type="term" value="C:plasma membrane"/>
    <property type="evidence" value="ECO:0007669"/>
    <property type="project" value="UniProtKB-SubCell"/>
</dbReference>
<comment type="caution">
    <text evidence="11">The sequence shown here is derived from an EMBL/GenBank/DDBJ whole genome shotgun (WGS) entry which is preliminary data.</text>
</comment>
<dbReference type="GO" id="GO:0017038">
    <property type="term" value="P:protein import"/>
    <property type="evidence" value="ECO:0007669"/>
    <property type="project" value="TreeGrafter"/>
</dbReference>
<gene>
    <name evidence="11" type="ORF">LJD63_08770</name>
</gene>
<keyword evidence="2 8" id="KW-0813">Transport</keyword>
<keyword evidence="7 9" id="KW-0472">Membrane</keyword>
<dbReference type="PANTHER" id="PTHR30625">
    <property type="entry name" value="PROTEIN TOLQ"/>
    <property type="match status" value="1"/>
</dbReference>
<keyword evidence="5 8" id="KW-0653">Protein transport</keyword>
<evidence type="ECO:0000313" key="11">
    <source>
        <dbReference type="EMBL" id="MCB8606351.1"/>
    </source>
</evidence>
<comment type="similarity">
    <text evidence="8">Belongs to the exbB/tolQ family.</text>
</comment>
<dbReference type="AlphaFoldDB" id="A0AB35HDX3"/>
<evidence type="ECO:0000313" key="12">
    <source>
        <dbReference type="Proteomes" id="UP001198010"/>
    </source>
</evidence>
<evidence type="ECO:0000256" key="8">
    <source>
        <dbReference type="RuleBase" id="RU004057"/>
    </source>
</evidence>
<evidence type="ECO:0000259" key="10">
    <source>
        <dbReference type="Pfam" id="PF01618"/>
    </source>
</evidence>
<sequence length="204" mass="22531">MMEYTIHLFHAGGVVMYPLVLFMLAACTILFERIRMYRRIDRELQQLSDNIDAGRNSNNWATLESAVKNSNDALSQFILPIVDSVYNVEGLENRLHDVVGYMDERLKRGLNWLSMMVTMAPLLGLLGTVVGMIRSFAAVGGDIGAPTVITGGVSEALIATATGLSVAIVALAFHSWCTSKVNYDIAKLEQKLGSIMDLYIRSQR</sequence>
<comment type="subcellular location">
    <subcellularLocation>
        <location evidence="1">Cell membrane</location>
        <topology evidence="1">Multi-pass membrane protein</topology>
    </subcellularLocation>
    <subcellularLocation>
        <location evidence="8">Membrane</location>
        <topology evidence="8">Multi-pass membrane protein</topology>
    </subcellularLocation>
</comment>
<evidence type="ECO:0000256" key="5">
    <source>
        <dbReference type="ARBA" id="ARBA00022927"/>
    </source>
</evidence>
<dbReference type="Pfam" id="PF01618">
    <property type="entry name" value="MotA_ExbB"/>
    <property type="match status" value="1"/>
</dbReference>
<evidence type="ECO:0000256" key="2">
    <source>
        <dbReference type="ARBA" id="ARBA00022448"/>
    </source>
</evidence>
<feature type="transmembrane region" description="Helical" evidence="9">
    <location>
        <begin position="112"/>
        <end position="136"/>
    </location>
</feature>
<keyword evidence="4 9" id="KW-0812">Transmembrane</keyword>
<feature type="domain" description="MotA/TolQ/ExbB proton channel" evidence="10">
    <location>
        <begin position="87"/>
        <end position="189"/>
    </location>
</feature>
<dbReference type="Proteomes" id="UP001198010">
    <property type="component" value="Unassembled WGS sequence"/>
</dbReference>
<keyword evidence="3" id="KW-1003">Cell membrane</keyword>
<evidence type="ECO:0000256" key="3">
    <source>
        <dbReference type="ARBA" id="ARBA00022475"/>
    </source>
</evidence>
<feature type="transmembrane region" description="Helical" evidence="9">
    <location>
        <begin position="6"/>
        <end position="31"/>
    </location>
</feature>
<proteinExistence type="inferred from homology"/>
<evidence type="ECO:0000256" key="9">
    <source>
        <dbReference type="SAM" id="Phobius"/>
    </source>
</evidence>
<name>A0AB35HDX3_9FIRM</name>
<dbReference type="EMBL" id="JAJDLA010000018">
    <property type="protein sequence ID" value="MCB8606351.1"/>
    <property type="molecule type" value="Genomic_DNA"/>
</dbReference>
<dbReference type="InterPro" id="IPR050790">
    <property type="entry name" value="ExbB/TolQ_transport"/>
</dbReference>
<evidence type="ECO:0000256" key="6">
    <source>
        <dbReference type="ARBA" id="ARBA00022989"/>
    </source>
</evidence>
<reference evidence="11" key="1">
    <citation type="submission" date="2021-10" db="EMBL/GenBank/DDBJ databases">
        <title>Collection of gut derived symbiotic bacterial strains cultured from healthy donors.</title>
        <authorList>
            <person name="Lin H."/>
            <person name="Littmann E."/>
            <person name="Kohout C."/>
            <person name="Pamer E.G."/>
        </authorList>
    </citation>
    <scope>NUCLEOTIDE SEQUENCE</scope>
    <source>
        <strain evidence="11">DFI.4.35</strain>
    </source>
</reference>
<organism evidence="11 12">
    <name type="scientific">Veillonella nakazawae</name>
    <dbReference type="NCBI Taxonomy" id="2682456"/>
    <lineage>
        <taxon>Bacteria</taxon>
        <taxon>Bacillati</taxon>
        <taxon>Bacillota</taxon>
        <taxon>Negativicutes</taxon>
        <taxon>Veillonellales</taxon>
        <taxon>Veillonellaceae</taxon>
        <taxon>Veillonella</taxon>
    </lineage>
</organism>
<feature type="transmembrane region" description="Helical" evidence="9">
    <location>
        <begin position="156"/>
        <end position="177"/>
    </location>
</feature>
<evidence type="ECO:0000256" key="7">
    <source>
        <dbReference type="ARBA" id="ARBA00023136"/>
    </source>
</evidence>
<evidence type="ECO:0000256" key="4">
    <source>
        <dbReference type="ARBA" id="ARBA00022692"/>
    </source>
</evidence>
<dbReference type="InterPro" id="IPR002898">
    <property type="entry name" value="MotA_ExbB_proton_chnl"/>
</dbReference>
<dbReference type="PANTHER" id="PTHR30625:SF15">
    <property type="entry name" value="BIOPOLYMER TRANSPORT PROTEIN EXBB"/>
    <property type="match status" value="1"/>
</dbReference>
<evidence type="ECO:0000256" key="1">
    <source>
        <dbReference type="ARBA" id="ARBA00004651"/>
    </source>
</evidence>
<accession>A0AB35HDX3</accession>